<keyword evidence="2" id="KW-0255">Endonuclease</keyword>
<dbReference type="SUPFAM" id="SSF55608">
    <property type="entry name" value="Homing endonucleases"/>
    <property type="match status" value="1"/>
</dbReference>
<sequence>MEEEMSSRFHSQICGKLLGDGCIIKQTGRKPRFQFMHRIDDYEWSNYCYMNLKSFIPLNGPKYKRANDKRVKRGFTESYMVQSRTSDIITLLEKIWYYKKIKQIPSDYVDSYLNEEALAWWYQDDGHLKMANGTPRKVILSTDNFTTSENQQIIGILQQKFSLYFSLDSQNRLILYNQSQILYFHQLVRPYLHSSMDRKVIKFNEENKVFSPKRTTIYLPTNIHIKKPTNEINLKLNLLPHLYKIIASRESYLDFYKKRILPLRTIQPRKSYQIIVEQKHWFYLNIIKKLTGLNYSEIVNLCFKLELTRQI</sequence>
<proteinExistence type="predicted"/>
<protein>
    <submittedName>
        <fullName evidence="2">Endonuclease</fullName>
    </submittedName>
</protein>
<dbReference type="InterPro" id="IPR027434">
    <property type="entry name" value="Homing_endonucl"/>
</dbReference>
<dbReference type="RefSeq" id="WP_377931863.1">
    <property type="nucleotide sequence ID" value="NZ_JBHUMF010000002.1"/>
</dbReference>
<keyword evidence="3" id="KW-1185">Reference proteome</keyword>
<feature type="domain" description="Homing endonuclease LAGLIDADG" evidence="1">
    <location>
        <begin position="13"/>
        <end position="174"/>
    </location>
</feature>
<reference evidence="3" key="1">
    <citation type="journal article" date="2019" name="Int. J. Syst. Evol. Microbiol.">
        <title>The Global Catalogue of Microorganisms (GCM) 10K type strain sequencing project: providing services to taxonomists for standard genome sequencing and annotation.</title>
        <authorList>
            <consortium name="The Broad Institute Genomics Platform"/>
            <consortium name="The Broad Institute Genome Sequencing Center for Infectious Disease"/>
            <person name="Wu L."/>
            <person name="Ma J."/>
        </authorList>
    </citation>
    <scope>NUCLEOTIDE SEQUENCE [LARGE SCALE GENOMIC DNA]</scope>
    <source>
        <strain evidence="3">KCTC 3913</strain>
    </source>
</reference>
<evidence type="ECO:0000259" key="1">
    <source>
        <dbReference type="Pfam" id="PF03161"/>
    </source>
</evidence>
<evidence type="ECO:0000313" key="3">
    <source>
        <dbReference type="Proteomes" id="UP001597506"/>
    </source>
</evidence>
<dbReference type="EMBL" id="JBHUMF010000002">
    <property type="protein sequence ID" value="MFD2679319.1"/>
    <property type="molecule type" value="Genomic_DNA"/>
</dbReference>
<evidence type="ECO:0000313" key="2">
    <source>
        <dbReference type="EMBL" id="MFD2679319.1"/>
    </source>
</evidence>
<organism evidence="2 3">
    <name type="scientific">Bacillus seohaeanensis</name>
    <dbReference type="NCBI Taxonomy" id="284580"/>
    <lineage>
        <taxon>Bacteria</taxon>
        <taxon>Bacillati</taxon>
        <taxon>Bacillota</taxon>
        <taxon>Bacilli</taxon>
        <taxon>Bacillales</taxon>
        <taxon>Bacillaceae</taxon>
        <taxon>Bacillus</taxon>
    </lineage>
</organism>
<gene>
    <name evidence="2" type="ORF">ACFSUL_01000</name>
</gene>
<dbReference type="GO" id="GO:0004519">
    <property type="term" value="F:endonuclease activity"/>
    <property type="evidence" value="ECO:0007669"/>
    <property type="project" value="UniProtKB-KW"/>
</dbReference>
<keyword evidence="2" id="KW-0378">Hydrolase</keyword>
<dbReference type="Proteomes" id="UP001597506">
    <property type="component" value="Unassembled WGS sequence"/>
</dbReference>
<dbReference type="Pfam" id="PF03161">
    <property type="entry name" value="LAGLIDADG_2"/>
    <property type="match status" value="1"/>
</dbReference>
<comment type="caution">
    <text evidence="2">The sequence shown here is derived from an EMBL/GenBank/DDBJ whole genome shotgun (WGS) entry which is preliminary data.</text>
</comment>
<name>A0ABW5RLC6_9BACI</name>
<dbReference type="InterPro" id="IPR004860">
    <property type="entry name" value="LAGLIDADG_dom"/>
</dbReference>
<accession>A0ABW5RLC6</accession>
<keyword evidence="2" id="KW-0540">Nuclease</keyword>
<dbReference type="Gene3D" id="3.10.28.10">
    <property type="entry name" value="Homing endonucleases"/>
    <property type="match status" value="2"/>
</dbReference>